<name>A0A5C6J0I8_9ACTN</name>
<dbReference type="EMBL" id="VOGW01000169">
    <property type="protein sequence ID" value="TWV34919.1"/>
    <property type="molecule type" value="Genomic_DNA"/>
</dbReference>
<dbReference type="SUPFAM" id="SSF55874">
    <property type="entry name" value="ATPase domain of HSP90 chaperone/DNA topoisomerase II/histidine kinase"/>
    <property type="match status" value="1"/>
</dbReference>
<dbReference type="Proteomes" id="UP000320481">
    <property type="component" value="Unassembled WGS sequence"/>
</dbReference>
<dbReference type="InterPro" id="IPR050267">
    <property type="entry name" value="Anti-sigma-factor_SerPK"/>
</dbReference>
<keyword evidence="2" id="KW-1185">Reference proteome</keyword>
<dbReference type="Gene3D" id="3.30.565.10">
    <property type="entry name" value="Histidine kinase-like ATPase, C-terminal domain"/>
    <property type="match status" value="1"/>
</dbReference>
<protein>
    <recommendedName>
        <fullName evidence="3">Anti-sigma regulatory factor (Ser/Thr protein kinase)</fullName>
    </recommendedName>
</protein>
<accession>A0A5C6J0I8</accession>
<sequence>MESAAVIAPVLREIPMDLPADPSAARLARIQARTVLTRLGWPGDQHLAIDILHALVDNAIEHGLTQEADGQCITACLSVTEAHELLIDVRDPAPSFPQFEEAKAGQLGRGLWDVVRQGAELTWFVTPNFTGKTVRAIVRAERERVGL</sequence>
<proteinExistence type="predicted"/>
<evidence type="ECO:0000313" key="1">
    <source>
        <dbReference type="EMBL" id="TWV34919.1"/>
    </source>
</evidence>
<dbReference type="PANTHER" id="PTHR35526:SF3">
    <property type="entry name" value="ANTI-SIGMA-F FACTOR RSBW"/>
    <property type="match status" value="1"/>
</dbReference>
<dbReference type="AlphaFoldDB" id="A0A5C6J0I8"/>
<comment type="caution">
    <text evidence="1">The sequence shown here is derived from an EMBL/GenBank/DDBJ whole genome shotgun (WGS) entry which is preliminary data.</text>
</comment>
<evidence type="ECO:0008006" key="3">
    <source>
        <dbReference type="Google" id="ProtNLM"/>
    </source>
</evidence>
<reference evidence="1" key="1">
    <citation type="journal article" date="2019" name="Microbiol. Resour. Announc.">
        <title>Draft Genomic Sequences of Streptomyces misionensis and Streptomyces albidoflavus, bacteria applied for phytopathogen biocontrol.</title>
        <authorList>
            <person name="Pylro V."/>
            <person name="Dias A."/>
            <person name="Andreote F."/>
            <person name="Varani A."/>
            <person name="Andreote C."/>
            <person name="Bernardo E."/>
            <person name="Martins T."/>
        </authorList>
    </citation>
    <scope>NUCLEOTIDE SEQUENCE [LARGE SCALE GENOMIC DNA]</scope>
    <source>
        <strain evidence="1">66</strain>
    </source>
</reference>
<gene>
    <name evidence="1" type="ORF">FRZ03_27820</name>
</gene>
<dbReference type="PANTHER" id="PTHR35526">
    <property type="entry name" value="ANTI-SIGMA-F FACTOR RSBW-RELATED"/>
    <property type="match status" value="1"/>
</dbReference>
<evidence type="ECO:0000313" key="2">
    <source>
        <dbReference type="Proteomes" id="UP000320481"/>
    </source>
</evidence>
<organism evidence="1 2">
    <name type="scientific">Streptomyces misionensis</name>
    <dbReference type="NCBI Taxonomy" id="67331"/>
    <lineage>
        <taxon>Bacteria</taxon>
        <taxon>Bacillati</taxon>
        <taxon>Actinomycetota</taxon>
        <taxon>Actinomycetes</taxon>
        <taxon>Kitasatosporales</taxon>
        <taxon>Streptomycetaceae</taxon>
        <taxon>Streptomyces</taxon>
    </lineage>
</organism>
<dbReference type="InterPro" id="IPR036890">
    <property type="entry name" value="HATPase_C_sf"/>
</dbReference>